<reference evidence="1" key="1">
    <citation type="submission" date="2020-06" db="EMBL/GenBank/DDBJ databases">
        <authorList>
            <consortium name="Plant Systems Biology data submission"/>
        </authorList>
    </citation>
    <scope>NUCLEOTIDE SEQUENCE</scope>
    <source>
        <strain evidence="1">D6</strain>
    </source>
</reference>
<dbReference type="GO" id="GO:0020037">
    <property type="term" value="F:heme binding"/>
    <property type="evidence" value="ECO:0007669"/>
    <property type="project" value="InterPro"/>
</dbReference>
<evidence type="ECO:0000313" key="1">
    <source>
        <dbReference type="EMBL" id="CAB9531741.1"/>
    </source>
</evidence>
<gene>
    <name evidence="1" type="ORF">SEMRO_3932_G351930.1</name>
</gene>
<dbReference type="OrthoDB" id="417967at2759"/>
<dbReference type="InterPro" id="IPR012292">
    <property type="entry name" value="Globin/Proto"/>
</dbReference>
<dbReference type="InterPro" id="IPR009050">
    <property type="entry name" value="Globin-like_sf"/>
</dbReference>
<evidence type="ECO:0000313" key="2">
    <source>
        <dbReference type="Proteomes" id="UP001153069"/>
    </source>
</evidence>
<comment type="caution">
    <text evidence="1">The sequence shown here is derived from an EMBL/GenBank/DDBJ whole genome shotgun (WGS) entry which is preliminary data.</text>
</comment>
<dbReference type="Gene3D" id="1.10.490.10">
    <property type="entry name" value="Globins"/>
    <property type="match status" value="1"/>
</dbReference>
<accession>A0A9N8F2L1</accession>
<dbReference type="EMBL" id="CAICTM010003930">
    <property type="protein sequence ID" value="CAB9531741.1"/>
    <property type="molecule type" value="Genomic_DNA"/>
</dbReference>
<sequence>MSLEMDYETIFHVMDSWELLRRIPDHEQIAGTILFTHLFQKCPETKVLFGFPLDMDPGSEKMQQSKPFVRHASNALNMLGPDAELLAEILGGRKCMPDEPPFARC</sequence>
<organism evidence="1 2">
    <name type="scientific">Seminavis robusta</name>
    <dbReference type="NCBI Taxonomy" id="568900"/>
    <lineage>
        <taxon>Eukaryota</taxon>
        <taxon>Sar</taxon>
        <taxon>Stramenopiles</taxon>
        <taxon>Ochrophyta</taxon>
        <taxon>Bacillariophyta</taxon>
        <taxon>Bacillariophyceae</taxon>
        <taxon>Bacillariophycidae</taxon>
        <taxon>Naviculales</taxon>
        <taxon>Naviculaceae</taxon>
        <taxon>Seminavis</taxon>
    </lineage>
</organism>
<name>A0A9N8F2L1_9STRA</name>
<keyword evidence="2" id="KW-1185">Reference proteome</keyword>
<dbReference type="Proteomes" id="UP001153069">
    <property type="component" value="Unassembled WGS sequence"/>
</dbReference>
<protein>
    <submittedName>
        <fullName evidence="1">Uncharacterized protein</fullName>
    </submittedName>
</protein>
<proteinExistence type="predicted"/>
<dbReference type="AlphaFoldDB" id="A0A9N8F2L1"/>
<dbReference type="GO" id="GO:0019825">
    <property type="term" value="F:oxygen binding"/>
    <property type="evidence" value="ECO:0007669"/>
    <property type="project" value="InterPro"/>
</dbReference>
<dbReference type="SUPFAM" id="SSF46458">
    <property type="entry name" value="Globin-like"/>
    <property type="match status" value="1"/>
</dbReference>